<reference evidence="3 4" key="1">
    <citation type="submission" date="2019-03" db="EMBL/GenBank/DDBJ databases">
        <title>Paraburkholderia sp. 7MH5, isolated from subtropical forest soil.</title>
        <authorList>
            <person name="Gao Z.-H."/>
            <person name="Qiu L.-H."/>
        </authorList>
    </citation>
    <scope>NUCLEOTIDE SEQUENCE [LARGE SCALE GENOMIC DNA]</scope>
    <source>
        <strain evidence="3 4">7MH5</strain>
    </source>
</reference>
<organism evidence="3 4">
    <name type="scientific">Paraburkholderia pallida</name>
    <dbReference type="NCBI Taxonomy" id="2547399"/>
    <lineage>
        <taxon>Bacteria</taxon>
        <taxon>Pseudomonadati</taxon>
        <taxon>Pseudomonadota</taxon>
        <taxon>Betaproteobacteria</taxon>
        <taxon>Burkholderiales</taxon>
        <taxon>Burkholderiaceae</taxon>
        <taxon>Paraburkholderia</taxon>
    </lineage>
</organism>
<keyword evidence="4" id="KW-1185">Reference proteome</keyword>
<dbReference type="InterPro" id="IPR052897">
    <property type="entry name" value="Sec-Metab_Biosynth_Hydrolase"/>
</dbReference>
<gene>
    <name evidence="3" type="ORF">E1956_29845</name>
</gene>
<evidence type="ECO:0000313" key="4">
    <source>
        <dbReference type="Proteomes" id="UP000295727"/>
    </source>
</evidence>
<dbReference type="Gene3D" id="3.40.50.1820">
    <property type="entry name" value="alpha/beta hydrolase"/>
    <property type="match status" value="1"/>
</dbReference>
<dbReference type="RefSeq" id="WP_134756000.1">
    <property type="nucleotide sequence ID" value="NZ_CP038150.1"/>
</dbReference>
<dbReference type="GO" id="GO:0016787">
    <property type="term" value="F:hydrolase activity"/>
    <property type="evidence" value="ECO:0007669"/>
    <property type="project" value="UniProtKB-KW"/>
</dbReference>
<dbReference type="AlphaFoldDB" id="A0A4P7CYL3"/>
<protein>
    <submittedName>
        <fullName evidence="3">Alpha/beta hydrolase</fullName>
    </submittedName>
</protein>
<feature type="domain" description="AB hydrolase-1" evidence="2">
    <location>
        <begin position="40"/>
        <end position="252"/>
    </location>
</feature>
<feature type="signal peptide" evidence="1">
    <location>
        <begin position="1"/>
        <end position="33"/>
    </location>
</feature>
<evidence type="ECO:0000256" key="1">
    <source>
        <dbReference type="SAM" id="SignalP"/>
    </source>
</evidence>
<dbReference type="PANTHER" id="PTHR37017:SF11">
    <property type="entry name" value="ESTERASE_LIPASE_THIOESTERASE DOMAIN-CONTAINING PROTEIN"/>
    <property type="match status" value="1"/>
</dbReference>
<dbReference type="Pfam" id="PF12697">
    <property type="entry name" value="Abhydrolase_6"/>
    <property type="match status" value="1"/>
</dbReference>
<name>A0A4P7CYL3_9BURK</name>
<proteinExistence type="predicted"/>
<accession>A0A4P7CYL3</accession>
<dbReference type="PANTHER" id="PTHR37017">
    <property type="entry name" value="AB HYDROLASE-1 DOMAIN-CONTAINING PROTEIN-RELATED"/>
    <property type="match status" value="1"/>
</dbReference>
<dbReference type="SUPFAM" id="SSF53474">
    <property type="entry name" value="alpha/beta-Hydrolases"/>
    <property type="match status" value="1"/>
</dbReference>
<sequence length="262" mass="27208">MRAYPFSSLRTLMSALAFSTLAFGMVEPTTASAAGAIKNVVLVHGGFVDGGGWEAVYNLLKAQGYNVSIVQNPTTSLAADVAATKAVVDAQDGPVVLVGHSYGGVVITEAGTDPKVSRLVYIAAFAPDKGESVQKLIANPPAGAPVPPILPPVNGFLMLDKAKFAEAFAGDVNPQRAAFLANAQVPWGVEALGGEVSVPAWRSKPSWYLVTTHDRMIPPDAQRAMAKRAEATVAETAASHAVYESQPAAVAALIEEAAKAKN</sequence>
<dbReference type="OrthoDB" id="9112061at2"/>
<evidence type="ECO:0000313" key="3">
    <source>
        <dbReference type="EMBL" id="QBR01401.1"/>
    </source>
</evidence>
<feature type="chain" id="PRO_5020400029" evidence="1">
    <location>
        <begin position="34"/>
        <end position="262"/>
    </location>
</feature>
<dbReference type="KEGG" id="ppai:E1956_29845"/>
<dbReference type="Proteomes" id="UP000295727">
    <property type="component" value="Chromosome 3"/>
</dbReference>
<dbReference type="InterPro" id="IPR000073">
    <property type="entry name" value="AB_hydrolase_1"/>
</dbReference>
<dbReference type="EMBL" id="CP038150">
    <property type="protein sequence ID" value="QBR01401.1"/>
    <property type="molecule type" value="Genomic_DNA"/>
</dbReference>
<keyword evidence="1" id="KW-0732">Signal</keyword>
<evidence type="ECO:0000259" key="2">
    <source>
        <dbReference type="Pfam" id="PF12697"/>
    </source>
</evidence>
<dbReference type="InterPro" id="IPR029058">
    <property type="entry name" value="AB_hydrolase_fold"/>
</dbReference>
<keyword evidence="3" id="KW-0378">Hydrolase</keyword>